<protein>
    <submittedName>
        <fullName evidence="1">Uncharacterized protein</fullName>
    </submittedName>
</protein>
<sequence length="85" mass="9910">MFSIVTSGYYKILTIFNCHYTERSVKYSELITHETELIPMFEREQYEDTEYIYNGGFPPYDDPADYIPITVPASSTLLRKAVRLG</sequence>
<name>A0AAP3DLU1_BRELA</name>
<dbReference type="EMBL" id="JAPTNE010000036">
    <property type="protein sequence ID" value="MCZ0809425.1"/>
    <property type="molecule type" value="Genomic_DNA"/>
</dbReference>
<dbReference type="AlphaFoldDB" id="A0AAP3DLU1"/>
<accession>A0AAP3DLU1</accession>
<evidence type="ECO:0000313" key="1">
    <source>
        <dbReference type="EMBL" id="MCZ0809425.1"/>
    </source>
</evidence>
<proteinExistence type="predicted"/>
<evidence type="ECO:0000313" key="2">
    <source>
        <dbReference type="Proteomes" id="UP001077662"/>
    </source>
</evidence>
<organism evidence="1 2">
    <name type="scientific">Brevibacillus laterosporus</name>
    <name type="common">Bacillus laterosporus</name>
    <dbReference type="NCBI Taxonomy" id="1465"/>
    <lineage>
        <taxon>Bacteria</taxon>
        <taxon>Bacillati</taxon>
        <taxon>Bacillota</taxon>
        <taxon>Bacilli</taxon>
        <taxon>Bacillales</taxon>
        <taxon>Paenibacillaceae</taxon>
        <taxon>Brevibacillus</taxon>
    </lineage>
</organism>
<comment type="caution">
    <text evidence="1">The sequence shown here is derived from an EMBL/GenBank/DDBJ whole genome shotgun (WGS) entry which is preliminary data.</text>
</comment>
<gene>
    <name evidence="1" type="ORF">O0554_21405</name>
</gene>
<dbReference type="Proteomes" id="UP001077662">
    <property type="component" value="Unassembled WGS sequence"/>
</dbReference>
<dbReference type="RefSeq" id="WP_258434498.1">
    <property type="nucleotide sequence ID" value="NZ_JANSGW010000036.1"/>
</dbReference>
<reference evidence="1" key="1">
    <citation type="submission" date="2022-09" db="EMBL/GenBank/DDBJ databases">
        <title>Genome analysis and characterization of larvicidal activity of Brevibacillus strains.</title>
        <authorList>
            <person name="Patrusheva E.V."/>
            <person name="Izotova A.O."/>
            <person name="Toshchakov S.V."/>
            <person name="Sineoky S.P."/>
        </authorList>
    </citation>
    <scope>NUCLEOTIDE SEQUENCE</scope>
    <source>
        <strain evidence="1">VKPM_B-13247</strain>
    </source>
</reference>